<organism evidence="7 8">
    <name type="scientific">Stakelama saccharophila</name>
    <dbReference type="NCBI Taxonomy" id="3075605"/>
    <lineage>
        <taxon>Bacteria</taxon>
        <taxon>Pseudomonadati</taxon>
        <taxon>Pseudomonadota</taxon>
        <taxon>Alphaproteobacteria</taxon>
        <taxon>Sphingomonadales</taxon>
        <taxon>Sphingomonadaceae</taxon>
        <taxon>Stakelama</taxon>
    </lineage>
</organism>
<keyword evidence="3" id="KW-0998">Cell outer membrane</keyword>
<keyword evidence="4" id="KW-0732">Signal</keyword>
<feature type="signal peptide" evidence="4">
    <location>
        <begin position="1"/>
        <end position="22"/>
    </location>
</feature>
<evidence type="ECO:0000313" key="7">
    <source>
        <dbReference type="EMBL" id="WNO54046.1"/>
    </source>
</evidence>
<gene>
    <name evidence="7" type="ORF">RPR59_01960</name>
</gene>
<keyword evidence="2" id="KW-0812">Transmembrane</keyword>
<feature type="chain" id="PRO_5046881475" evidence="4">
    <location>
        <begin position="23"/>
        <end position="572"/>
    </location>
</feature>
<sequence length="572" mass="59827">MNGYRFGGTAVLLCVIASPALAQTASQITPDSYAPPVMREGDGISLPDSGALLVPEGADDVSVTLAGVRVEGATIPSGVQAELEEALVGRRIPVARIYEAASRLEQRLAREGAVLSRVVVPAQDLDDGGTLRLVVVQGYISRIDTASLPLQIRTRVARVLAPLTGSRTATLGDIERRLLLAGDTPGTSLRSTLARGEKPGATVLVIEADYRPVTMSVSLDSGISDTLGGETYGLGAQFNSALGLGETVYLNANGTPTLDKETSFLEPTPRNRALAAGIVMPLGDDGLAVNIEATDARTTPVRQSAAVPGVTSRFRRGSLRLTYPVIRSRGSNLTVSGAFDIQEERLSIFDPIDLPLSLDRLRVLRAGADWQMRDESGGRLQLSARASVGIDGLGARSADDATAVLPLSRAGADAAFEKLAVDAEASQPVAEHLTLATMGSAQTSFGDPLVNSEQFGIANRQGISPLASGSLQGDAGYILRSEVRAPFAWQTGPGFVSLVPYGFVAAGGLRLENPTAFERRTTTAEAYGAGIRASFAADDQSPALSAGIEYGHGDADGRPGDDRVTVSLYFQI</sequence>
<dbReference type="Proteomes" id="UP001302249">
    <property type="component" value="Chromosome"/>
</dbReference>
<dbReference type="Pfam" id="PF08479">
    <property type="entry name" value="POTRA_2"/>
    <property type="match status" value="1"/>
</dbReference>
<keyword evidence="1" id="KW-0472">Membrane</keyword>
<feature type="domain" description="Polypeptide-transport-associated ShlB-type" evidence="6">
    <location>
        <begin position="64"/>
        <end position="138"/>
    </location>
</feature>
<dbReference type="RefSeq" id="WP_313916116.1">
    <property type="nucleotide sequence ID" value="NZ_CP135076.1"/>
</dbReference>
<dbReference type="Gene3D" id="3.10.20.310">
    <property type="entry name" value="membrane protein fhac"/>
    <property type="match status" value="1"/>
</dbReference>
<dbReference type="PANTHER" id="PTHR34597">
    <property type="entry name" value="SLR1661 PROTEIN"/>
    <property type="match status" value="1"/>
</dbReference>
<evidence type="ECO:0000256" key="2">
    <source>
        <dbReference type="ARBA" id="ARBA00022692"/>
    </source>
</evidence>
<evidence type="ECO:0000259" key="5">
    <source>
        <dbReference type="Pfam" id="PF03865"/>
    </source>
</evidence>
<evidence type="ECO:0000256" key="1">
    <source>
        <dbReference type="ARBA" id="ARBA00022452"/>
    </source>
</evidence>
<evidence type="ECO:0000259" key="6">
    <source>
        <dbReference type="Pfam" id="PF08479"/>
    </source>
</evidence>
<evidence type="ECO:0000256" key="3">
    <source>
        <dbReference type="ARBA" id="ARBA00023237"/>
    </source>
</evidence>
<accession>A0ABZ0BAA9</accession>
<dbReference type="Pfam" id="PF03865">
    <property type="entry name" value="ShlB"/>
    <property type="match status" value="1"/>
</dbReference>
<feature type="domain" description="Haemolysin activator HlyB C-terminal" evidence="5">
    <location>
        <begin position="203"/>
        <end position="529"/>
    </location>
</feature>
<keyword evidence="1" id="KW-1134">Transmembrane beta strand</keyword>
<evidence type="ECO:0000313" key="8">
    <source>
        <dbReference type="Proteomes" id="UP001302249"/>
    </source>
</evidence>
<dbReference type="InterPro" id="IPR005565">
    <property type="entry name" value="Hemolysn_activator_HlyB_C"/>
</dbReference>
<protein>
    <submittedName>
        <fullName evidence="7">ShlB/FhaC/HecB family hemolysin secretion/activation protein</fullName>
    </submittedName>
</protein>
<keyword evidence="8" id="KW-1185">Reference proteome</keyword>
<reference evidence="7 8" key="1">
    <citation type="submission" date="2023-09" db="EMBL/GenBank/DDBJ databases">
        <authorList>
            <person name="Rey-Velasco X."/>
        </authorList>
    </citation>
    <scope>NUCLEOTIDE SEQUENCE [LARGE SCALE GENOMIC DNA]</scope>
    <source>
        <strain evidence="7 8">W311</strain>
    </source>
</reference>
<dbReference type="Gene3D" id="2.40.160.50">
    <property type="entry name" value="membrane protein fhac: a member of the omp85/tpsb transporter family"/>
    <property type="match status" value="1"/>
</dbReference>
<dbReference type="PANTHER" id="PTHR34597:SF6">
    <property type="entry name" value="BLR6126 PROTEIN"/>
    <property type="match status" value="1"/>
</dbReference>
<dbReference type="EMBL" id="CP135076">
    <property type="protein sequence ID" value="WNO54046.1"/>
    <property type="molecule type" value="Genomic_DNA"/>
</dbReference>
<evidence type="ECO:0000256" key="4">
    <source>
        <dbReference type="SAM" id="SignalP"/>
    </source>
</evidence>
<dbReference type="InterPro" id="IPR051544">
    <property type="entry name" value="TPS_OM_transporter"/>
</dbReference>
<name>A0ABZ0BAA9_9SPHN</name>
<proteinExistence type="predicted"/>
<dbReference type="InterPro" id="IPR013686">
    <property type="entry name" value="Polypept-transport_assoc_ShlB"/>
</dbReference>